<proteinExistence type="predicted"/>
<sequence length="326" mass="35917">MCTTRELRQHALMAMAQVASGTAVYFFTDGSVEPPGSGRTVPRSSPRVGQSCLGGRLTTAPHSRTELVAIQHALEHAVHRREATVVIHHRLLDGAAALQQPHPQGQREAHHHHPRQPTEPCRAGRRVRLNWIPSHVGVRGNEAADAGRQASRQRPPASPCTCLPAYSSSRRRRDGPQHTALTRHNRELEARKRQGPGTLQPPHYHPLDATPQQPRADGALLQRVRLANLHREELQEDFEGQVCDHCEMYTRRPLVQIPPGPAPPPPPRGPPGPRRPACRWGAASGREKGGPPSWSATPERRMLGVCEQRPLPADTSRTHTLSRPAG</sequence>
<evidence type="ECO:0000313" key="3">
    <source>
        <dbReference type="Proteomes" id="UP000770661"/>
    </source>
</evidence>
<reference evidence="2" key="1">
    <citation type="submission" date="2020-07" db="EMBL/GenBank/DDBJ databases">
        <title>The High-quality genome of the commercially important snow crab, Chionoecetes opilio.</title>
        <authorList>
            <person name="Jeong J.-H."/>
            <person name="Ryu S."/>
        </authorList>
    </citation>
    <scope>NUCLEOTIDE SEQUENCE</scope>
    <source>
        <strain evidence="2">MADBK_172401_WGS</strain>
        <tissue evidence="2">Digestive gland</tissue>
    </source>
</reference>
<evidence type="ECO:0000256" key="1">
    <source>
        <dbReference type="SAM" id="MobiDB-lite"/>
    </source>
</evidence>
<evidence type="ECO:0000313" key="2">
    <source>
        <dbReference type="EMBL" id="KAG0711732.1"/>
    </source>
</evidence>
<dbReference type="Gene3D" id="3.30.420.10">
    <property type="entry name" value="Ribonuclease H-like superfamily/Ribonuclease H"/>
    <property type="match status" value="1"/>
</dbReference>
<gene>
    <name evidence="2" type="ORF">GWK47_020002</name>
</gene>
<dbReference type="OrthoDB" id="6373941at2759"/>
<organism evidence="2 3">
    <name type="scientific">Chionoecetes opilio</name>
    <name type="common">Atlantic snow crab</name>
    <name type="synonym">Cancer opilio</name>
    <dbReference type="NCBI Taxonomy" id="41210"/>
    <lineage>
        <taxon>Eukaryota</taxon>
        <taxon>Metazoa</taxon>
        <taxon>Ecdysozoa</taxon>
        <taxon>Arthropoda</taxon>
        <taxon>Crustacea</taxon>
        <taxon>Multicrustacea</taxon>
        <taxon>Malacostraca</taxon>
        <taxon>Eumalacostraca</taxon>
        <taxon>Eucarida</taxon>
        <taxon>Decapoda</taxon>
        <taxon>Pleocyemata</taxon>
        <taxon>Brachyura</taxon>
        <taxon>Eubrachyura</taxon>
        <taxon>Majoidea</taxon>
        <taxon>Majidae</taxon>
        <taxon>Chionoecetes</taxon>
    </lineage>
</organism>
<feature type="region of interest" description="Disordered" evidence="1">
    <location>
        <begin position="254"/>
        <end position="326"/>
    </location>
</feature>
<name>A0A8J4XRK8_CHIOP</name>
<feature type="compositionally biased region" description="Pro residues" evidence="1">
    <location>
        <begin position="256"/>
        <end position="274"/>
    </location>
</feature>
<dbReference type="EMBL" id="JACEEZ010023090">
    <property type="protein sequence ID" value="KAG0711732.1"/>
    <property type="molecule type" value="Genomic_DNA"/>
</dbReference>
<dbReference type="AlphaFoldDB" id="A0A8J4XRK8"/>
<feature type="region of interest" description="Disordered" evidence="1">
    <location>
        <begin position="100"/>
        <end position="124"/>
    </location>
</feature>
<dbReference type="InterPro" id="IPR036397">
    <property type="entry name" value="RNaseH_sf"/>
</dbReference>
<evidence type="ECO:0008006" key="4">
    <source>
        <dbReference type="Google" id="ProtNLM"/>
    </source>
</evidence>
<dbReference type="InterPro" id="IPR012337">
    <property type="entry name" value="RNaseH-like_sf"/>
</dbReference>
<dbReference type="CDD" id="cd09276">
    <property type="entry name" value="Rnase_HI_RT_non_LTR"/>
    <property type="match status" value="1"/>
</dbReference>
<feature type="region of interest" description="Disordered" evidence="1">
    <location>
        <begin position="140"/>
        <end position="213"/>
    </location>
</feature>
<dbReference type="GO" id="GO:0003676">
    <property type="term" value="F:nucleic acid binding"/>
    <property type="evidence" value="ECO:0007669"/>
    <property type="project" value="InterPro"/>
</dbReference>
<dbReference type="Proteomes" id="UP000770661">
    <property type="component" value="Unassembled WGS sequence"/>
</dbReference>
<dbReference type="SUPFAM" id="SSF53098">
    <property type="entry name" value="Ribonuclease H-like"/>
    <property type="match status" value="1"/>
</dbReference>
<comment type="caution">
    <text evidence="2">The sequence shown here is derived from an EMBL/GenBank/DDBJ whole genome shotgun (WGS) entry which is preliminary data.</text>
</comment>
<protein>
    <recommendedName>
        <fullName evidence="4">RNase H type-1 domain-containing protein</fullName>
    </recommendedName>
</protein>
<keyword evidence="3" id="KW-1185">Reference proteome</keyword>
<accession>A0A8J4XRK8</accession>